<evidence type="ECO:0000313" key="1">
    <source>
        <dbReference type="EMBL" id="JAD44117.1"/>
    </source>
</evidence>
<reference evidence="1" key="2">
    <citation type="journal article" date="2015" name="Data Brief">
        <title>Shoot transcriptome of the giant reed, Arundo donax.</title>
        <authorList>
            <person name="Barrero R.A."/>
            <person name="Guerrero F.D."/>
            <person name="Moolhuijzen P."/>
            <person name="Goolsby J.A."/>
            <person name="Tidwell J."/>
            <person name="Bellgard S.E."/>
            <person name="Bellgard M.I."/>
        </authorList>
    </citation>
    <scope>NUCLEOTIDE SEQUENCE</scope>
    <source>
        <tissue evidence="1">Shoot tissue taken approximately 20 cm above the soil surface</tissue>
    </source>
</reference>
<accession>A0A0A9AAR5</accession>
<organism evidence="1">
    <name type="scientific">Arundo donax</name>
    <name type="common">Giant reed</name>
    <name type="synonym">Donax arundinaceus</name>
    <dbReference type="NCBI Taxonomy" id="35708"/>
    <lineage>
        <taxon>Eukaryota</taxon>
        <taxon>Viridiplantae</taxon>
        <taxon>Streptophyta</taxon>
        <taxon>Embryophyta</taxon>
        <taxon>Tracheophyta</taxon>
        <taxon>Spermatophyta</taxon>
        <taxon>Magnoliopsida</taxon>
        <taxon>Liliopsida</taxon>
        <taxon>Poales</taxon>
        <taxon>Poaceae</taxon>
        <taxon>PACMAD clade</taxon>
        <taxon>Arundinoideae</taxon>
        <taxon>Arundineae</taxon>
        <taxon>Arundo</taxon>
    </lineage>
</organism>
<reference evidence="1" key="1">
    <citation type="submission" date="2014-09" db="EMBL/GenBank/DDBJ databases">
        <authorList>
            <person name="Magalhaes I.L.F."/>
            <person name="Oliveira U."/>
            <person name="Santos F.R."/>
            <person name="Vidigal T.H.D.A."/>
            <person name="Brescovit A.D."/>
            <person name="Santos A.J."/>
        </authorList>
    </citation>
    <scope>NUCLEOTIDE SEQUENCE</scope>
    <source>
        <tissue evidence="1">Shoot tissue taken approximately 20 cm above the soil surface</tissue>
    </source>
</reference>
<dbReference type="AlphaFoldDB" id="A0A0A9AAR5"/>
<protein>
    <submittedName>
        <fullName evidence="1">Uncharacterized protein</fullName>
    </submittedName>
</protein>
<name>A0A0A9AAR5_ARUDO</name>
<proteinExistence type="predicted"/>
<dbReference type="EMBL" id="GBRH01253778">
    <property type="protein sequence ID" value="JAD44117.1"/>
    <property type="molecule type" value="Transcribed_RNA"/>
</dbReference>
<sequence length="30" mass="3335">MISPLGISALYTTPEQPFPITFSSLRHAKM</sequence>